<sequence length="321" mass="37257">MKYTIFGFSQKKLIEFKLDLLDALILRYFIDFKDTDKMASEIFENDKFYWVDYASLLKAIPIANVQKDRVYRRLKKMVDVGILKHHTKKAAGTYSFYATGLKYGELIDTDYLSKVTVSKTEGTVLKTEGYGVENGEGTVLKTEGYGKNTRTKDYSIKDKSINNSSIKYTTQDIDDVWNDYPKKMGKSIAYKKIPELLKKYGKEQLLRAVTRYAKEAKGKETQFILHGSTFFNGRYEDYLDKNYKAVNSPNNNKQYGKKNLRFDNFTGRENDYEAIEESLLNQNEADENEEFEGATLLDEYRKKRAEQEGNSTNWRNTGELP</sequence>
<name>A0A7D6VXG5_9CLOT</name>
<gene>
    <name evidence="2" type="ORF">HZF06_11955</name>
</gene>
<feature type="compositionally biased region" description="Basic and acidic residues" evidence="1">
    <location>
        <begin position="298"/>
        <end position="307"/>
    </location>
</feature>
<feature type="region of interest" description="Disordered" evidence="1">
    <location>
        <begin position="284"/>
        <end position="321"/>
    </location>
</feature>
<evidence type="ECO:0000256" key="1">
    <source>
        <dbReference type="SAM" id="MobiDB-lite"/>
    </source>
</evidence>
<dbReference type="KEGG" id="cint:HZF06_11955"/>
<proteinExistence type="predicted"/>
<protein>
    <submittedName>
        <fullName evidence="2">Uncharacterized protein</fullName>
    </submittedName>
</protein>
<dbReference type="AlphaFoldDB" id="A0A7D6VXG5"/>
<evidence type="ECO:0000313" key="3">
    <source>
        <dbReference type="Proteomes" id="UP000512286"/>
    </source>
</evidence>
<reference evidence="2 3" key="1">
    <citation type="submission" date="2020-07" db="EMBL/GenBank/DDBJ databases">
        <title>Electron transfer.</title>
        <authorList>
            <person name="Huang L."/>
            <person name="Liu X."/>
            <person name="Zhou S."/>
        </authorList>
    </citation>
    <scope>NUCLEOTIDE SEQUENCE [LARGE SCALE GENOMIC DNA]</scope>
    <source>
        <strain evidence="2 3">Lx1</strain>
    </source>
</reference>
<dbReference type="RefSeq" id="WP_181600319.1">
    <property type="nucleotide sequence ID" value="NZ_CP059378.1"/>
</dbReference>
<organism evidence="2 3">
    <name type="scientific">Clostridium intestinale</name>
    <dbReference type="NCBI Taxonomy" id="36845"/>
    <lineage>
        <taxon>Bacteria</taxon>
        <taxon>Bacillati</taxon>
        <taxon>Bacillota</taxon>
        <taxon>Clostridia</taxon>
        <taxon>Eubacteriales</taxon>
        <taxon>Clostridiaceae</taxon>
        <taxon>Clostridium</taxon>
    </lineage>
</organism>
<evidence type="ECO:0000313" key="2">
    <source>
        <dbReference type="EMBL" id="QLY77825.1"/>
    </source>
</evidence>
<dbReference type="EMBL" id="CP059378">
    <property type="protein sequence ID" value="QLY77825.1"/>
    <property type="molecule type" value="Genomic_DNA"/>
</dbReference>
<feature type="compositionally biased region" description="Polar residues" evidence="1">
    <location>
        <begin position="308"/>
        <end position="321"/>
    </location>
</feature>
<dbReference type="Proteomes" id="UP000512286">
    <property type="component" value="Chromosome"/>
</dbReference>
<accession>A0A7D6VXG5</accession>